<gene>
    <name evidence="8" type="primary">modA</name>
    <name evidence="8" type="ORF">IDH44_21835</name>
</gene>
<evidence type="ECO:0000256" key="5">
    <source>
        <dbReference type="PIRSR" id="PIRSR004846-1"/>
    </source>
</evidence>
<dbReference type="Pfam" id="PF13531">
    <property type="entry name" value="SBP_bac_11"/>
    <property type="match status" value="1"/>
</dbReference>
<dbReference type="PANTHER" id="PTHR30632">
    <property type="entry name" value="MOLYBDATE-BINDING PERIPLASMIC PROTEIN"/>
    <property type="match status" value="1"/>
</dbReference>
<feature type="signal peptide" evidence="7">
    <location>
        <begin position="1"/>
        <end position="19"/>
    </location>
</feature>
<dbReference type="GO" id="GO:0015689">
    <property type="term" value="P:molybdate ion transport"/>
    <property type="evidence" value="ECO:0007669"/>
    <property type="project" value="InterPro"/>
</dbReference>
<dbReference type="AlphaFoldDB" id="A0A927GTH9"/>
<feature type="binding site" evidence="5">
    <location>
        <position position="104"/>
    </location>
    <ligand>
        <name>molybdate</name>
        <dbReference type="ChEBI" id="CHEBI:36264"/>
    </ligand>
</feature>
<keyword evidence="2 5" id="KW-0500">Molybdenum</keyword>
<evidence type="ECO:0000256" key="2">
    <source>
        <dbReference type="ARBA" id="ARBA00022505"/>
    </source>
</evidence>
<comment type="caution">
    <text evidence="8">The sequence shown here is derived from an EMBL/GenBank/DDBJ whole genome shotgun (WGS) entry which is preliminary data.</text>
</comment>
<sequence>MVWLLLLVTVLLSACGASNNGKATSPESAGTADNAQAAAPDATGGAEPGDSGNAAPTEEGASAGELVTLTVSAAASLTDALEELESQFEAAHPNIELQFNFGGSGALRRQLEQGAPADLFLSASMPHMEALVEAGLIAADQQRTLLGNSLVVVVPADAQEAPADLEALTSDAIARVAVGIPESVPAGAYAQEALMNAGVWETLQAKTVQAKDVRQVLQYVETGNVEAGFVYKTDAASTGGVRIAFDVDPSLHAAIDYPAGIVSATGHPEEAQTLYTFLQSDEALEVFETYGFSAAP</sequence>
<name>A0A927GTH9_9BACL</name>
<dbReference type="FunFam" id="3.40.190.10:FF:000035">
    <property type="entry name" value="Molybdate ABC transporter substrate-binding protein"/>
    <property type="match status" value="1"/>
</dbReference>
<evidence type="ECO:0000313" key="8">
    <source>
        <dbReference type="EMBL" id="MBD2847844.1"/>
    </source>
</evidence>
<dbReference type="CDD" id="cd13537">
    <property type="entry name" value="PBP2_YvgL_like"/>
    <property type="match status" value="1"/>
</dbReference>
<proteinExistence type="inferred from homology"/>
<evidence type="ECO:0000256" key="7">
    <source>
        <dbReference type="SAM" id="SignalP"/>
    </source>
</evidence>
<feature type="chain" id="PRO_5039260548" evidence="7">
    <location>
        <begin position="20"/>
        <end position="296"/>
    </location>
</feature>
<comment type="similarity">
    <text evidence="1">Belongs to the bacterial solute-binding protein ModA family.</text>
</comment>
<keyword evidence="9" id="KW-1185">Reference proteome</keyword>
<dbReference type="Proteomes" id="UP000621560">
    <property type="component" value="Unassembled WGS sequence"/>
</dbReference>
<feature type="binding site" evidence="5">
    <location>
        <position position="213"/>
    </location>
    <ligand>
        <name>molybdate</name>
        <dbReference type="ChEBI" id="CHEBI:36264"/>
    </ligand>
</feature>
<dbReference type="InterPro" id="IPR050682">
    <property type="entry name" value="ModA/WtpA"/>
</dbReference>
<organism evidence="8 9">
    <name type="scientific">Paenibacillus sabuli</name>
    <dbReference type="NCBI Taxonomy" id="2772509"/>
    <lineage>
        <taxon>Bacteria</taxon>
        <taxon>Bacillati</taxon>
        <taxon>Bacillota</taxon>
        <taxon>Bacilli</taxon>
        <taxon>Bacillales</taxon>
        <taxon>Paenibacillaceae</taxon>
        <taxon>Paenibacillus</taxon>
    </lineage>
</organism>
<accession>A0A927GTH9</accession>
<dbReference type="GO" id="GO:0046872">
    <property type="term" value="F:metal ion binding"/>
    <property type="evidence" value="ECO:0007669"/>
    <property type="project" value="UniProtKB-KW"/>
</dbReference>
<feature type="compositionally biased region" description="Low complexity" evidence="6">
    <location>
        <begin position="29"/>
        <end position="49"/>
    </location>
</feature>
<reference evidence="8" key="1">
    <citation type="submission" date="2020-09" db="EMBL/GenBank/DDBJ databases">
        <title>A novel bacterium of genus Paenibacillus, isolated from South China Sea.</title>
        <authorList>
            <person name="Huang H."/>
            <person name="Mo K."/>
            <person name="Hu Y."/>
        </authorList>
    </citation>
    <scope>NUCLEOTIDE SEQUENCE</scope>
    <source>
        <strain evidence="8">IB182496</strain>
    </source>
</reference>
<evidence type="ECO:0000256" key="4">
    <source>
        <dbReference type="ARBA" id="ARBA00022729"/>
    </source>
</evidence>
<feature type="region of interest" description="Disordered" evidence="6">
    <location>
        <begin position="19"/>
        <end position="60"/>
    </location>
</feature>
<dbReference type="PANTHER" id="PTHR30632:SF0">
    <property type="entry name" value="SULFATE-BINDING PROTEIN"/>
    <property type="match status" value="1"/>
</dbReference>
<evidence type="ECO:0000313" key="9">
    <source>
        <dbReference type="Proteomes" id="UP000621560"/>
    </source>
</evidence>
<feature type="binding site" evidence="5">
    <location>
        <position position="76"/>
    </location>
    <ligand>
        <name>molybdate</name>
        <dbReference type="ChEBI" id="CHEBI:36264"/>
    </ligand>
</feature>
<dbReference type="EMBL" id="JACXIZ010000046">
    <property type="protein sequence ID" value="MBD2847844.1"/>
    <property type="molecule type" value="Genomic_DNA"/>
</dbReference>
<protein>
    <submittedName>
        <fullName evidence="8">Molybdate ABC transporter substrate-binding protein</fullName>
    </submittedName>
</protein>
<dbReference type="InterPro" id="IPR041879">
    <property type="entry name" value="YvgL-like_PBP2"/>
</dbReference>
<feature type="binding site" evidence="5">
    <location>
        <position position="231"/>
    </location>
    <ligand>
        <name>molybdate</name>
        <dbReference type="ChEBI" id="CHEBI:36264"/>
    </ligand>
</feature>
<dbReference type="InterPro" id="IPR005950">
    <property type="entry name" value="ModA"/>
</dbReference>
<feature type="compositionally biased region" description="Polar residues" evidence="6">
    <location>
        <begin position="19"/>
        <end position="28"/>
    </location>
</feature>
<dbReference type="Gene3D" id="3.40.190.10">
    <property type="entry name" value="Periplasmic binding protein-like II"/>
    <property type="match status" value="2"/>
</dbReference>
<keyword evidence="3 5" id="KW-0479">Metal-binding</keyword>
<dbReference type="GO" id="GO:0030973">
    <property type="term" value="F:molybdate ion binding"/>
    <property type="evidence" value="ECO:0007669"/>
    <property type="project" value="TreeGrafter"/>
</dbReference>
<evidence type="ECO:0000256" key="3">
    <source>
        <dbReference type="ARBA" id="ARBA00022723"/>
    </source>
</evidence>
<evidence type="ECO:0000256" key="6">
    <source>
        <dbReference type="SAM" id="MobiDB-lite"/>
    </source>
</evidence>
<dbReference type="PIRSF" id="PIRSF004846">
    <property type="entry name" value="ModA"/>
    <property type="match status" value="1"/>
</dbReference>
<dbReference type="NCBIfam" id="TIGR01256">
    <property type="entry name" value="modA"/>
    <property type="match status" value="1"/>
</dbReference>
<dbReference type="SUPFAM" id="SSF53850">
    <property type="entry name" value="Periplasmic binding protein-like II"/>
    <property type="match status" value="1"/>
</dbReference>
<feature type="binding site" evidence="5">
    <location>
        <position position="186"/>
    </location>
    <ligand>
        <name>molybdate</name>
        <dbReference type="ChEBI" id="CHEBI:36264"/>
    </ligand>
</feature>
<evidence type="ECO:0000256" key="1">
    <source>
        <dbReference type="ARBA" id="ARBA00009175"/>
    </source>
</evidence>
<dbReference type="GO" id="GO:1901359">
    <property type="term" value="F:tungstate binding"/>
    <property type="evidence" value="ECO:0007669"/>
    <property type="project" value="UniProtKB-ARBA"/>
</dbReference>
<keyword evidence="4 7" id="KW-0732">Signal</keyword>